<sequence>MTTQRRARWLAGWRTGGLVLGLWAGRALASPPEAPEAPEQADIPLQAAAEERPPFRALPAVVSVVPGLMLHGLGSLTAGDSTLAGRLFLLEGTGLGLLAAGGVPIALTGASRHIIGPLYAVTLAGVGLASVSLLSNLYAAVSPTFSPGTPALHLPRLEVDLGYQHVSDPSFSYRHFVSAGARARLARVRVDAGVQWAPGEDNLRMRVGGAYRLVGAPEGARLGAQGSALDVEAAALVHRYPAEGFTLGGGEFFLRGRYDLVRLGSRLAGSFTEMGVGMSVQRYAYPDVFDDRLSQQLLFTFGFGVYLGRGGPFRGEALLYYDHRKDDFAGGIRGGAGVPGFLGLRARALVAGPWGVSAELQTGSALVGRVSLIYAWGGGT</sequence>
<organism evidence="1 2">
    <name type="scientific">Melittangium boletus DSM 14713</name>
    <dbReference type="NCBI Taxonomy" id="1294270"/>
    <lineage>
        <taxon>Bacteria</taxon>
        <taxon>Pseudomonadati</taxon>
        <taxon>Myxococcota</taxon>
        <taxon>Myxococcia</taxon>
        <taxon>Myxococcales</taxon>
        <taxon>Cystobacterineae</taxon>
        <taxon>Archangiaceae</taxon>
        <taxon>Melittangium</taxon>
    </lineage>
</organism>
<protein>
    <submittedName>
        <fullName evidence="1">Uncharacterized protein</fullName>
    </submittedName>
</protein>
<gene>
    <name evidence="1" type="ORF">MEBOL_002937</name>
</gene>
<reference evidence="1 2" key="1">
    <citation type="submission" date="2017-06" db="EMBL/GenBank/DDBJ databases">
        <authorList>
            <person name="Kim H.J."/>
            <person name="Triplett B.A."/>
        </authorList>
    </citation>
    <scope>NUCLEOTIDE SEQUENCE [LARGE SCALE GENOMIC DNA]</scope>
    <source>
        <strain evidence="1 2">DSM 14713</strain>
    </source>
</reference>
<dbReference type="OrthoDB" id="5498792at2"/>
<dbReference type="AlphaFoldDB" id="A0A250IEC3"/>
<evidence type="ECO:0000313" key="2">
    <source>
        <dbReference type="Proteomes" id="UP000217289"/>
    </source>
</evidence>
<dbReference type="KEGG" id="mbd:MEBOL_002937"/>
<evidence type="ECO:0000313" key="1">
    <source>
        <dbReference type="EMBL" id="ATB29487.1"/>
    </source>
</evidence>
<dbReference type="Proteomes" id="UP000217289">
    <property type="component" value="Chromosome"/>
</dbReference>
<dbReference type="RefSeq" id="WP_095978044.1">
    <property type="nucleotide sequence ID" value="NZ_CP022163.1"/>
</dbReference>
<proteinExistence type="predicted"/>
<keyword evidence="2" id="KW-1185">Reference proteome</keyword>
<accession>A0A250IEC3</accession>
<name>A0A250IEC3_9BACT</name>
<dbReference type="EMBL" id="CP022163">
    <property type="protein sequence ID" value="ATB29487.1"/>
    <property type="molecule type" value="Genomic_DNA"/>
</dbReference>